<dbReference type="Gene3D" id="2.60.120.380">
    <property type="match status" value="1"/>
</dbReference>
<dbReference type="Gene3D" id="3.40.390.10">
    <property type="entry name" value="Collagenase (Catalytic Domain)"/>
    <property type="match status" value="1"/>
</dbReference>
<reference evidence="2" key="1">
    <citation type="submission" date="2021-03" db="EMBL/GenBank/DDBJ databases">
        <authorList>
            <person name="Wang G."/>
        </authorList>
    </citation>
    <scope>NUCLEOTIDE SEQUENCE</scope>
    <source>
        <strain evidence="2">KCTC 12899</strain>
    </source>
</reference>
<gene>
    <name evidence="2" type="ORF">J3U88_10030</name>
</gene>
<dbReference type="SUPFAM" id="SSF89260">
    <property type="entry name" value="Collagen-binding domain"/>
    <property type="match status" value="1"/>
</dbReference>
<dbReference type="SUPFAM" id="SSF55486">
    <property type="entry name" value="Metalloproteases ('zincins'), catalytic domain"/>
    <property type="match status" value="1"/>
</dbReference>
<dbReference type="GO" id="GO:0008237">
    <property type="term" value="F:metallopeptidase activity"/>
    <property type="evidence" value="ECO:0007669"/>
    <property type="project" value="InterPro"/>
</dbReference>
<dbReference type="InterPro" id="IPR024079">
    <property type="entry name" value="MetalloPept_cat_dom_sf"/>
</dbReference>
<keyword evidence="3" id="KW-1185">Reference proteome</keyword>
<evidence type="ECO:0008006" key="4">
    <source>
        <dbReference type="Google" id="ProtNLM"/>
    </source>
</evidence>
<dbReference type="AlphaFoldDB" id="A0A8J7QFB5"/>
<evidence type="ECO:0000313" key="2">
    <source>
        <dbReference type="EMBL" id="MBO1318800.1"/>
    </source>
</evidence>
<feature type="signal peptide" evidence="1">
    <location>
        <begin position="1"/>
        <end position="20"/>
    </location>
</feature>
<dbReference type="RefSeq" id="WP_207858553.1">
    <property type="nucleotide sequence ID" value="NZ_JAFREP010000007.1"/>
</dbReference>
<keyword evidence="1" id="KW-0732">Signal</keyword>
<feature type="chain" id="PRO_5035219465" description="Peptidase metallopeptidase domain-containing protein" evidence="1">
    <location>
        <begin position="21"/>
        <end position="1197"/>
    </location>
</feature>
<protein>
    <recommendedName>
        <fullName evidence="4">Peptidase metallopeptidase domain-containing protein</fullName>
    </recommendedName>
</protein>
<name>A0A8J7QFB5_9BACT</name>
<dbReference type="Proteomes" id="UP000664417">
    <property type="component" value="Unassembled WGS sequence"/>
</dbReference>
<organism evidence="2 3">
    <name type="scientific">Acanthopleuribacter pedis</name>
    <dbReference type="NCBI Taxonomy" id="442870"/>
    <lineage>
        <taxon>Bacteria</taxon>
        <taxon>Pseudomonadati</taxon>
        <taxon>Acidobacteriota</taxon>
        <taxon>Holophagae</taxon>
        <taxon>Acanthopleuribacterales</taxon>
        <taxon>Acanthopleuribacteraceae</taxon>
        <taxon>Acanthopleuribacter</taxon>
    </lineage>
</organism>
<dbReference type="EMBL" id="JAFREP010000007">
    <property type="protein sequence ID" value="MBO1318800.1"/>
    <property type="molecule type" value="Genomic_DNA"/>
</dbReference>
<proteinExistence type="predicted"/>
<evidence type="ECO:0000256" key="1">
    <source>
        <dbReference type="SAM" id="SignalP"/>
    </source>
</evidence>
<comment type="caution">
    <text evidence="2">The sequence shown here is derived from an EMBL/GenBank/DDBJ whole genome shotgun (WGS) entry which is preliminary data.</text>
</comment>
<sequence>MSVKKTIVPLLLLCAALLIAGGPVEYLPDGRGLKQDPSRPFVFHVESGNLTTAYNNEVVNRFTNEGFATWNAVPGSTLQIQAGAQDPEDIATLAQLNAAIAAGRNTIVFDEDGALFEEFGSDSQVLAFASHTTARSEYLGVGFVIFGGPAMSSFQDQGVRRIMIHEFGHLLGLGHSIVNGDLDSSGQQYESFGRAPANTVEIMYWVVSNGSRTALQTGLTRDDMSAFLALYGTHAQGGAGMSAVSGRVVMPDGGSPADGVNVIARDRSGGSDTVFQNAASRIATPGTGTYDIGLLPPGQYSVEVRDISESSNGAYSPPIRSDRQVPGNRVIGEFPGLTEFYNGADESSDPNTDDPSTMALVTTVADQTTPGIDIIFNRLLGSTVRGTGLTHVNTVAEVRNAADGSEQTWLGVVNSRGVPVYIDVYGFNDSGEVIARAADLTSIPAFGKLWVNSAEVFGSAASEVTWIQIGSTVPLVVYAEIQNATVRSAYLAADSRNTRTFMPHIAVDTTNFETVLSSVNVGDNAAVTSITRQPNGDAAGIDGLNLAYGRESRAIQDYFPELGSDQIWAEINSSQASVSAMEYFTRLPNRSQFASLGLNDQSSNTLQFLHVATDTGQFWTGMVYINVGTGAATITETYYDASGNVIRSSQQPPLDAGGKITLLFDANNQDRVPAGTSWVEVSGDQPLIGYELFGTPVTSANDTFTGLQGNTQGGQELIYPHFQMQGTTFTALVATNLGDSAANIVFEAMSADGRVLQRSAAMAVNAKSKFTAVLDGLFPNADTLSNGAWIRAVADGSTWAGFTLWGDHLVPERNYLSGITAQSSAQTSGNLIMETSEPHNTFATAQVLRKSGDQWNINVVGNLDEAGTSPVNVYGNGFSDDFEDIYTFTLDEPTALVIGVAPNNSTVDLDLIVTNGPYESFSFYNVSDNNSFSNSMFSATATGDENVARVFPAGTYFILVSYFDGTGTPATDYGLVVTEAPLLFETFDAGTVPPGWSTLQFTDDADGQSNWTGSTEFGSTLFGNGLKNDSLATPGVEQTGIVSPPFNVPADGVTLFGFEVLWGSEGANAATATVGVGTVIDGQFSQVDTGIAFQTSTIATAYRDTTLNASFWWPYTNAKQGNRAGLSLTPGLQNTSLAIFTQLTNNVLHLDNVRVFHIQTTMSGKSRKGGMVLAPSGSPKYGTAVLAPANLEVVPQP</sequence>
<evidence type="ECO:0000313" key="3">
    <source>
        <dbReference type="Proteomes" id="UP000664417"/>
    </source>
</evidence>
<accession>A0A8J7QFB5</accession>